<sequence>MENPGRSLCTEHKYCRAVTALDKLSCSNFVTNTDLFSSGSYIVHPAWVTRPLIPQRCSWIGHCPHFPDTPCKGLKVWEKSVDIAHVPVLARRESDGFYYLGTIKQEIEGERGTFLVEFDKPLASGDKYSVCVQKTARDDILEYVNGMRHSILPGDKVLAPWEPDLVRYGPGTILLGIETRDPLRASEDEEIMVCFWNDKKVKVPLGVALWIPPDTWERIVEMIHMPFTSRLKLTNPLTTTSSYTSTCRLLKAPIHSCALDDGLSKYRWPWPWLWPFICPPFHGHCHSICCSPVHVGCICCSHPKFSAWRPLLSTSLLPQRSTKQQESNNKPTAQLLELESPKENAPAAAATIASSSSSSDLGSEEEMGLTKSTVVDSAVNTDSSLFKKPKLKDAARPEWKYWKRNHAKSHPRNPGISIPSSKCTKGKAESRTIFSLDMHPVASTDHSAMFETIEQSPRRHLTLKDVLIHHDFKPSLGPQATPFLENLGENQIECERQRRACMEQKRKKKIQQQQWECEREQQAEEKYYTAQEHRSNKKLQHFENKEKKVKEQDRKQNQTMKTKQLAQQRTNLKMQTMAEEDRQKGQQRLAHLQRVRETHDEREFNKCIAEEIKEKQSQEARRRRVETQYKLMAEKLSQDEKQKRK</sequence>
<feature type="compositionally biased region" description="Polar residues" evidence="1">
    <location>
        <begin position="557"/>
        <end position="574"/>
    </location>
</feature>
<feature type="region of interest" description="Disordered" evidence="1">
    <location>
        <begin position="346"/>
        <end position="369"/>
    </location>
</feature>
<evidence type="ECO:0000313" key="3">
    <source>
        <dbReference type="Ensembl" id="ENSGAGP00000019893.1"/>
    </source>
</evidence>
<reference evidence="3" key="3">
    <citation type="submission" date="2025-09" db="UniProtKB">
        <authorList>
            <consortium name="Ensembl"/>
        </authorList>
    </citation>
    <scope>IDENTIFICATION</scope>
</reference>
<feature type="region of interest" description="Disordered" evidence="1">
    <location>
        <begin position="530"/>
        <end position="601"/>
    </location>
</feature>
<accession>A0A452HXM6</accession>
<dbReference type="Proteomes" id="UP000291020">
    <property type="component" value="Unassembled WGS sequence"/>
</dbReference>
<dbReference type="Ensembl" id="ENSGAGT00000022670.1">
    <property type="protein sequence ID" value="ENSGAGP00000019893.1"/>
    <property type="gene ID" value="ENSGAGG00000014653.1"/>
</dbReference>
<reference evidence="4" key="1">
    <citation type="journal article" date="2017" name="PLoS ONE">
        <title>The Agassiz's desert tortoise genome provides a resource for the conservation of a threatened species.</title>
        <authorList>
            <person name="Tollis M."/>
            <person name="DeNardo D.F."/>
            <person name="Cornelius J.A."/>
            <person name="Dolby G.A."/>
            <person name="Edwards T."/>
            <person name="Henen B.T."/>
            <person name="Karl A.E."/>
            <person name="Murphy R.W."/>
            <person name="Kusumi K."/>
        </authorList>
    </citation>
    <scope>NUCLEOTIDE SEQUENCE [LARGE SCALE GENOMIC DNA]</scope>
</reference>
<keyword evidence="4" id="KW-1185">Reference proteome</keyword>
<evidence type="ECO:0000259" key="2">
    <source>
        <dbReference type="Pfam" id="PF15057"/>
    </source>
</evidence>
<dbReference type="PANTHER" id="PTHR14343">
    <property type="entry name" value="VWFA DOMAIN-CONTAINING PROTEIN"/>
    <property type="match status" value="1"/>
</dbReference>
<evidence type="ECO:0000256" key="1">
    <source>
        <dbReference type="SAM" id="MobiDB-lite"/>
    </source>
</evidence>
<evidence type="ECO:0000313" key="4">
    <source>
        <dbReference type="Proteomes" id="UP000291020"/>
    </source>
</evidence>
<dbReference type="AlphaFoldDB" id="A0A452HXM6"/>
<feature type="compositionally biased region" description="Low complexity" evidence="1">
    <location>
        <begin position="346"/>
        <end position="359"/>
    </location>
</feature>
<dbReference type="PANTHER" id="PTHR14343:SF3">
    <property type="entry name" value="SIMILAR TO PREDICTED GENE ICRFP703B1614Q5.5"/>
    <property type="match status" value="1"/>
</dbReference>
<protein>
    <recommendedName>
        <fullName evidence="2">DUF4537 domain-containing protein</fullName>
    </recommendedName>
</protein>
<dbReference type="InterPro" id="IPR032770">
    <property type="entry name" value="DUF4537"/>
</dbReference>
<proteinExistence type="predicted"/>
<reference evidence="3" key="2">
    <citation type="submission" date="2025-08" db="UniProtKB">
        <authorList>
            <consortium name="Ensembl"/>
        </authorList>
    </citation>
    <scope>IDENTIFICATION</scope>
</reference>
<name>A0A452HXM6_9SAUR</name>
<feature type="compositionally biased region" description="Basic and acidic residues" evidence="1">
    <location>
        <begin position="530"/>
        <end position="556"/>
    </location>
</feature>
<dbReference type="Pfam" id="PF15057">
    <property type="entry name" value="DUF4537"/>
    <property type="match status" value="1"/>
</dbReference>
<feature type="domain" description="DUF4537" evidence="2">
    <location>
        <begin position="87"/>
        <end position="222"/>
    </location>
</feature>
<organism evidence="3 4">
    <name type="scientific">Gopherus agassizii</name>
    <name type="common">Agassiz's desert tortoise</name>
    <dbReference type="NCBI Taxonomy" id="38772"/>
    <lineage>
        <taxon>Eukaryota</taxon>
        <taxon>Metazoa</taxon>
        <taxon>Chordata</taxon>
        <taxon>Craniata</taxon>
        <taxon>Vertebrata</taxon>
        <taxon>Euteleostomi</taxon>
        <taxon>Archelosauria</taxon>
        <taxon>Testudinata</taxon>
        <taxon>Testudines</taxon>
        <taxon>Cryptodira</taxon>
        <taxon>Durocryptodira</taxon>
        <taxon>Testudinoidea</taxon>
        <taxon>Testudinidae</taxon>
        <taxon>Gopherus</taxon>
    </lineage>
</organism>